<name>A0A7J5YTA3_DISMA</name>
<feature type="compositionally biased region" description="Basic and acidic residues" evidence="3">
    <location>
        <begin position="88"/>
        <end position="120"/>
    </location>
</feature>
<evidence type="ECO:0000256" key="1">
    <source>
        <dbReference type="ARBA" id="ARBA00008315"/>
    </source>
</evidence>
<comment type="caution">
    <text evidence="4">The sequence shown here is derived from an EMBL/GenBank/DDBJ whole genome shotgun (WGS) entry which is preliminary data.</text>
</comment>
<proteinExistence type="inferred from homology"/>
<comment type="similarity">
    <text evidence="1">Belongs to the CFAP97 family.</text>
</comment>
<evidence type="ECO:0000256" key="2">
    <source>
        <dbReference type="ARBA" id="ARBA00021424"/>
    </source>
</evidence>
<reference evidence="4 5" key="1">
    <citation type="submission" date="2020-03" db="EMBL/GenBank/DDBJ databases">
        <title>Dissostichus mawsoni Genome sequencing and assembly.</title>
        <authorList>
            <person name="Park H."/>
        </authorList>
    </citation>
    <scope>NUCLEOTIDE SEQUENCE [LARGE SCALE GENOMIC DNA]</scope>
    <source>
        <strain evidence="4">DM0001</strain>
        <tissue evidence="4">Muscle</tissue>
    </source>
</reference>
<dbReference type="Proteomes" id="UP000518266">
    <property type="component" value="Unassembled WGS sequence"/>
</dbReference>
<protein>
    <recommendedName>
        <fullName evidence="2">Cilia- and flagella-associated protein 97</fullName>
    </recommendedName>
</protein>
<feature type="compositionally biased region" description="Basic and acidic residues" evidence="3">
    <location>
        <begin position="258"/>
        <end position="275"/>
    </location>
</feature>
<dbReference type="AlphaFoldDB" id="A0A7J5YTA3"/>
<feature type="compositionally biased region" description="Basic and acidic residues" evidence="3">
    <location>
        <begin position="308"/>
        <end position="317"/>
    </location>
</feature>
<sequence>MFGRTAMLSPGELEGEVDHSFFDSDGEDTSASKDGGEKLEKGGKAEKEGPPAHERLQPKPIENTKVSGSQKTDGTRKHLEIDDNNTSSREERKENSSHLKGEDKSMESRISLDKVLKDGSADSESSSRSSSRRSSPDSHTLPRPNKTPAVGKTRGGSAGSQGVPIGRTEESEGTVTNVSPLSSPDISPLQSLDLNHTEGSLKEQRQEERVPSSGLSDMHQEEDSDQDVDETESHLEGELVFRHPGRRNRKNYSFSNDEAQRIERENHRLLREISRHSPAPRPGSSARKKTHPASKSPFIRLSHSALNRQREQQRIERDNLAFLKRLQTAKPTPGLKRSEQLQDFQRQAAYLGASSYPMCTSTNKKEKSPSKTPSAAGPRPGSSAPHSSSAASPSPDPGDTPVPRTKRTSAAKPEHSHDEK</sequence>
<evidence type="ECO:0000313" key="4">
    <source>
        <dbReference type="EMBL" id="KAF3852353.1"/>
    </source>
</evidence>
<dbReference type="OrthoDB" id="515313at2759"/>
<feature type="region of interest" description="Disordered" evidence="3">
    <location>
        <begin position="1"/>
        <end position="317"/>
    </location>
</feature>
<feature type="compositionally biased region" description="Basic and acidic residues" evidence="3">
    <location>
        <begin position="195"/>
        <end position="210"/>
    </location>
</feature>
<feature type="region of interest" description="Disordered" evidence="3">
    <location>
        <begin position="353"/>
        <end position="420"/>
    </location>
</feature>
<dbReference type="PANTHER" id="PTHR23035">
    <property type="entry name" value="CILIA- AND FLAGELLA-ASSOCIATED PROTEIN 97-RELATED"/>
    <property type="match status" value="1"/>
</dbReference>
<keyword evidence="5" id="KW-1185">Reference proteome</keyword>
<dbReference type="Pfam" id="PF13879">
    <property type="entry name" value="Hmw_CFAP97"/>
    <property type="match status" value="1"/>
</dbReference>
<dbReference type="InterPro" id="IPR029488">
    <property type="entry name" value="Hmw/CFAP97"/>
</dbReference>
<accession>A0A7J5YTA3</accession>
<evidence type="ECO:0000256" key="3">
    <source>
        <dbReference type="SAM" id="MobiDB-lite"/>
    </source>
</evidence>
<dbReference type="PANTHER" id="PTHR23035:SF1">
    <property type="entry name" value="CILIA- AND FLAGELLA-ASSOCIATED PROTEIN 97"/>
    <property type="match status" value="1"/>
</dbReference>
<feature type="compositionally biased region" description="Low complexity" evidence="3">
    <location>
        <begin position="122"/>
        <end position="133"/>
    </location>
</feature>
<dbReference type="EMBL" id="JAAKFY010000009">
    <property type="protein sequence ID" value="KAF3852353.1"/>
    <property type="molecule type" value="Genomic_DNA"/>
</dbReference>
<evidence type="ECO:0000313" key="5">
    <source>
        <dbReference type="Proteomes" id="UP000518266"/>
    </source>
</evidence>
<gene>
    <name evidence="4" type="ORF">F7725_005708</name>
</gene>
<organism evidence="4 5">
    <name type="scientific">Dissostichus mawsoni</name>
    <name type="common">Antarctic cod</name>
    <dbReference type="NCBI Taxonomy" id="36200"/>
    <lineage>
        <taxon>Eukaryota</taxon>
        <taxon>Metazoa</taxon>
        <taxon>Chordata</taxon>
        <taxon>Craniata</taxon>
        <taxon>Vertebrata</taxon>
        <taxon>Euteleostomi</taxon>
        <taxon>Actinopterygii</taxon>
        <taxon>Neopterygii</taxon>
        <taxon>Teleostei</taxon>
        <taxon>Neoteleostei</taxon>
        <taxon>Acanthomorphata</taxon>
        <taxon>Eupercaria</taxon>
        <taxon>Perciformes</taxon>
        <taxon>Notothenioidei</taxon>
        <taxon>Nototheniidae</taxon>
        <taxon>Dissostichus</taxon>
    </lineage>
</organism>
<feature type="compositionally biased region" description="Basic and acidic residues" evidence="3">
    <location>
        <begin position="231"/>
        <end position="241"/>
    </location>
</feature>
<feature type="compositionally biased region" description="Acidic residues" evidence="3">
    <location>
        <begin position="220"/>
        <end position="230"/>
    </location>
</feature>
<feature type="compositionally biased region" description="Polar residues" evidence="3">
    <location>
        <begin position="173"/>
        <end position="194"/>
    </location>
</feature>
<dbReference type="InterPro" id="IPR038791">
    <property type="entry name" value="Cfap97/Hemingway"/>
</dbReference>
<feature type="compositionally biased region" description="Low complexity" evidence="3">
    <location>
        <begin position="373"/>
        <end position="393"/>
    </location>
</feature>
<feature type="compositionally biased region" description="Basic and acidic residues" evidence="3">
    <location>
        <begin position="30"/>
        <end position="57"/>
    </location>
</feature>
<dbReference type="GO" id="GO:0007283">
    <property type="term" value="P:spermatogenesis"/>
    <property type="evidence" value="ECO:0007669"/>
    <property type="project" value="TreeGrafter"/>
</dbReference>